<protein>
    <submittedName>
        <fullName evidence="1">Uncharacterized protein</fullName>
    </submittedName>
</protein>
<gene>
    <name evidence="1" type="ORF">SAMN04488692_10780</name>
</gene>
<evidence type="ECO:0000313" key="2">
    <source>
        <dbReference type="Proteomes" id="UP000199476"/>
    </source>
</evidence>
<sequence>MQVYINGDEVNIDKQIMDADEVDIIDIMDCIGDIVSDGTIIRVEIDDEGYIPGDAADKTIDTDEVERLNFITGELFDSSEDVLAEARETVPELRKSLKNAASEFMLGDEEKAWDMFMDAGQELNRFIEELTDVFGEKAELLTSEEFIEIKKEHQNTDVLTMTANNLFRQEADEAAESAEEMAEVAEKLEEFICEDK</sequence>
<keyword evidence="2" id="KW-1185">Reference proteome</keyword>
<reference evidence="1 2" key="1">
    <citation type="submission" date="2016-10" db="EMBL/GenBank/DDBJ databases">
        <authorList>
            <person name="de Groot N.N."/>
        </authorList>
    </citation>
    <scope>NUCLEOTIDE SEQUENCE [LARGE SCALE GENOMIC DNA]</scope>
    <source>
        <strain evidence="1 2">SLAS-1</strain>
    </source>
</reference>
<evidence type="ECO:0000313" key="1">
    <source>
        <dbReference type="EMBL" id="SDL68205.1"/>
    </source>
</evidence>
<organism evidence="1 2">
    <name type="scientific">Halarsenatibacter silvermanii</name>
    <dbReference type="NCBI Taxonomy" id="321763"/>
    <lineage>
        <taxon>Bacteria</taxon>
        <taxon>Bacillati</taxon>
        <taxon>Bacillota</taxon>
        <taxon>Clostridia</taxon>
        <taxon>Halanaerobiales</taxon>
        <taxon>Halarsenatibacteraceae</taxon>
        <taxon>Halarsenatibacter</taxon>
    </lineage>
</organism>
<proteinExistence type="predicted"/>
<dbReference type="RefSeq" id="WP_089759407.1">
    <property type="nucleotide sequence ID" value="NZ_FNGO01000007.1"/>
</dbReference>
<accession>A0A1G9M3E0</accession>
<dbReference type="EMBL" id="FNGO01000007">
    <property type="protein sequence ID" value="SDL68205.1"/>
    <property type="molecule type" value="Genomic_DNA"/>
</dbReference>
<name>A0A1G9M3E0_9FIRM</name>
<dbReference type="Proteomes" id="UP000199476">
    <property type="component" value="Unassembled WGS sequence"/>
</dbReference>
<dbReference type="AlphaFoldDB" id="A0A1G9M3E0"/>
<dbReference type="STRING" id="321763.SAMN04488692_10780"/>